<sequence length="258" mass="28345">MTYLVDDLGEPVPLSGPASRVVSLVPSLTEAVAVSAPGRLAGATDYCTHPSTLDVPRVGGSKYPKLDRVLDLAPDLVLANAEENRPEDVERLRANGIPVWVMAAAASVPAALGSLRRILTQAYELDEPEWLVEAEEVWREVRPVRFHAVVPVWRKPWIVLGRDTFAGDVLRRVGVANVYATAEERYPRPDIEELRARFKADADLLVLPDEPYLFTEEDGPDHFPDARYVLVSGRHLTWYGPSLVEAHAALTASVPSGP</sequence>
<protein>
    <submittedName>
        <fullName evidence="2">Helical backbone metal receptor</fullName>
    </submittedName>
</protein>
<accession>A0ABV0LNA3</accession>
<dbReference type="Gene3D" id="3.40.50.1980">
    <property type="entry name" value="Nitrogenase molybdenum iron protein domain"/>
    <property type="match status" value="2"/>
</dbReference>
<evidence type="ECO:0000313" key="3">
    <source>
        <dbReference type="Proteomes" id="UP001440984"/>
    </source>
</evidence>
<evidence type="ECO:0000313" key="2">
    <source>
        <dbReference type="EMBL" id="MEQ0563631.1"/>
    </source>
</evidence>
<dbReference type="RefSeq" id="WP_348954699.1">
    <property type="nucleotide sequence ID" value="NZ_JBDZYD010000013.1"/>
</dbReference>
<dbReference type="InterPro" id="IPR050902">
    <property type="entry name" value="ABC_Transporter_SBP"/>
</dbReference>
<name>A0ABV0LNA3_9PSEU</name>
<organism evidence="2 3">
    <name type="scientific">Amycolatopsis melonis</name>
    <dbReference type="NCBI Taxonomy" id="3156488"/>
    <lineage>
        <taxon>Bacteria</taxon>
        <taxon>Bacillati</taxon>
        <taxon>Actinomycetota</taxon>
        <taxon>Actinomycetes</taxon>
        <taxon>Pseudonocardiales</taxon>
        <taxon>Pseudonocardiaceae</taxon>
        <taxon>Amycolatopsis</taxon>
    </lineage>
</organism>
<evidence type="ECO:0000256" key="1">
    <source>
        <dbReference type="ARBA" id="ARBA00008814"/>
    </source>
</evidence>
<dbReference type="NCBIfam" id="NF038402">
    <property type="entry name" value="TroA_like"/>
    <property type="match status" value="1"/>
</dbReference>
<dbReference type="SUPFAM" id="SSF53807">
    <property type="entry name" value="Helical backbone' metal receptor"/>
    <property type="match status" value="1"/>
</dbReference>
<comment type="similarity">
    <text evidence="1">Belongs to the bacterial solute-binding protein 8 family.</text>
</comment>
<gene>
    <name evidence="2" type="ORF">ABJI51_31520</name>
</gene>
<dbReference type="PANTHER" id="PTHR30535">
    <property type="entry name" value="VITAMIN B12-BINDING PROTEIN"/>
    <property type="match status" value="1"/>
</dbReference>
<dbReference type="PANTHER" id="PTHR30535:SF35">
    <property type="entry name" value="PERIPLASMIC BINDING PROTEIN"/>
    <property type="match status" value="1"/>
</dbReference>
<dbReference type="Proteomes" id="UP001440984">
    <property type="component" value="Unassembled WGS sequence"/>
</dbReference>
<dbReference type="EMBL" id="JBDZYD010000013">
    <property type="protein sequence ID" value="MEQ0563631.1"/>
    <property type="molecule type" value="Genomic_DNA"/>
</dbReference>
<proteinExistence type="inferred from homology"/>
<reference evidence="2 3" key="1">
    <citation type="submission" date="2024-05" db="EMBL/GenBank/DDBJ databases">
        <authorList>
            <person name="Zhao H."/>
            <person name="Xu Y."/>
            <person name="Lin S."/>
            <person name="Spain J.C."/>
            <person name="Zhou N.-Y."/>
        </authorList>
    </citation>
    <scope>NUCLEOTIDE SEQUENCE [LARGE SCALE GENOMIC DNA]</scope>
    <source>
        <strain evidence="2 3">NEAU-NG30</strain>
    </source>
</reference>
<dbReference type="InterPro" id="IPR054828">
    <property type="entry name" value="Vit_B12_bind_prot"/>
</dbReference>
<keyword evidence="3" id="KW-1185">Reference proteome</keyword>
<keyword evidence="2" id="KW-0675">Receptor</keyword>
<comment type="caution">
    <text evidence="2">The sequence shown here is derived from an EMBL/GenBank/DDBJ whole genome shotgun (WGS) entry which is preliminary data.</text>
</comment>